<organism evidence="4 5">
    <name type="scientific">Chara braunii</name>
    <name type="common">Braun's stonewort</name>
    <dbReference type="NCBI Taxonomy" id="69332"/>
    <lineage>
        <taxon>Eukaryota</taxon>
        <taxon>Viridiplantae</taxon>
        <taxon>Streptophyta</taxon>
        <taxon>Charophyceae</taxon>
        <taxon>Charales</taxon>
        <taxon>Characeae</taxon>
        <taxon>Chara</taxon>
    </lineage>
</organism>
<dbReference type="Proteomes" id="UP000265515">
    <property type="component" value="Unassembled WGS sequence"/>
</dbReference>
<feature type="domain" description="C2 NT-type" evidence="3">
    <location>
        <begin position="6"/>
        <end position="142"/>
    </location>
</feature>
<keyword evidence="5" id="KW-1185">Reference proteome</keyword>
<feature type="compositionally biased region" description="Basic and acidic residues" evidence="2">
    <location>
        <begin position="811"/>
        <end position="820"/>
    </location>
</feature>
<dbReference type="OrthoDB" id="2018427at2759"/>
<protein>
    <recommendedName>
        <fullName evidence="3">C2 NT-type domain-containing protein</fullName>
    </recommendedName>
</protein>
<feature type="region of interest" description="Disordered" evidence="2">
    <location>
        <begin position="863"/>
        <end position="884"/>
    </location>
</feature>
<comment type="caution">
    <text evidence="4">The sequence shown here is derived from an EMBL/GenBank/DDBJ whole genome shotgun (WGS) entry which is preliminary data.</text>
</comment>
<keyword evidence="1" id="KW-0175">Coiled coil</keyword>
<dbReference type="InterPro" id="IPR019448">
    <property type="entry name" value="NT-C2"/>
</dbReference>
<dbReference type="PROSITE" id="PS51840">
    <property type="entry name" value="C2_NT"/>
    <property type="match status" value="1"/>
</dbReference>
<feature type="coiled-coil region" evidence="1">
    <location>
        <begin position="568"/>
        <end position="647"/>
    </location>
</feature>
<evidence type="ECO:0000313" key="4">
    <source>
        <dbReference type="EMBL" id="GBG74349.1"/>
    </source>
</evidence>
<feature type="region of interest" description="Disordered" evidence="2">
    <location>
        <begin position="763"/>
        <end position="820"/>
    </location>
</feature>
<dbReference type="Gramene" id="GBG74349">
    <property type="protein sequence ID" value="GBG74349"/>
    <property type="gene ID" value="CBR_g18760"/>
</dbReference>
<feature type="coiled-coil region" evidence="1">
    <location>
        <begin position="2425"/>
        <end position="2466"/>
    </location>
</feature>
<feature type="coiled-coil region" evidence="1">
    <location>
        <begin position="2325"/>
        <end position="2396"/>
    </location>
</feature>
<feature type="coiled-coil region" evidence="1">
    <location>
        <begin position="695"/>
        <end position="731"/>
    </location>
</feature>
<feature type="coiled-coil region" evidence="1">
    <location>
        <begin position="1218"/>
        <end position="1315"/>
    </location>
</feature>
<feature type="region of interest" description="Disordered" evidence="2">
    <location>
        <begin position="2648"/>
        <end position="2687"/>
    </location>
</feature>
<dbReference type="PANTHER" id="PTHR47270">
    <property type="entry name" value="PROTEIN MLP1-LIKE"/>
    <property type="match status" value="1"/>
</dbReference>
<feature type="compositionally biased region" description="Basic and acidic residues" evidence="2">
    <location>
        <begin position="407"/>
        <end position="421"/>
    </location>
</feature>
<feature type="compositionally biased region" description="Low complexity" evidence="2">
    <location>
        <begin position="933"/>
        <end position="942"/>
    </location>
</feature>
<evidence type="ECO:0000313" key="5">
    <source>
        <dbReference type="Proteomes" id="UP000265515"/>
    </source>
</evidence>
<accession>A0A388KWB5</accession>
<evidence type="ECO:0000256" key="2">
    <source>
        <dbReference type="SAM" id="MobiDB-lite"/>
    </source>
</evidence>
<feature type="region of interest" description="Disordered" evidence="2">
    <location>
        <begin position="289"/>
        <end position="349"/>
    </location>
</feature>
<dbReference type="STRING" id="69332.A0A388KWB5"/>
<feature type="coiled-coil region" evidence="1">
    <location>
        <begin position="1431"/>
        <end position="1835"/>
    </location>
</feature>
<feature type="region of interest" description="Disordered" evidence="2">
    <location>
        <begin position="145"/>
        <end position="247"/>
    </location>
</feature>
<feature type="compositionally biased region" description="Basic and acidic residues" evidence="2">
    <location>
        <begin position="166"/>
        <end position="196"/>
    </location>
</feature>
<dbReference type="OMA" id="NERDACK"/>
<feature type="compositionally biased region" description="Low complexity" evidence="2">
    <location>
        <begin position="422"/>
        <end position="431"/>
    </location>
</feature>
<evidence type="ECO:0000259" key="3">
    <source>
        <dbReference type="PROSITE" id="PS51840"/>
    </source>
</evidence>
<dbReference type="Pfam" id="PF10358">
    <property type="entry name" value="NT-C2"/>
    <property type="match status" value="1"/>
</dbReference>
<dbReference type="EMBL" id="BFEA01000201">
    <property type="protein sequence ID" value="GBG74349.1"/>
    <property type="molecule type" value="Genomic_DNA"/>
</dbReference>
<dbReference type="PANTHER" id="PTHR47270:SF3">
    <property type="entry name" value="HYPOTETICAL PROTEIN"/>
    <property type="match status" value="1"/>
</dbReference>
<feature type="region of interest" description="Disordered" evidence="2">
    <location>
        <begin position="918"/>
        <end position="991"/>
    </location>
</feature>
<sequence length="2755" mass="305273">MFKALTRRSGKKREKWEFKFRFQATRVPHAGFDRLFVAVIPVDVGRSISATRKSPVKHGVCAWDDVITEKVKFYRDRKTSLLDKKEFKFLVAAGSSNRGAVLGEAILNLAECTTNNLVDSRALPLLNCRSGTVLHVKIQCHPLKLVGHGTTNPEKSLESDEEDETRLEAGELRGGGGREQRGGGAGGRERIGDDGYKSAPENQLHVRRAGSPQSNRPYYSGGLLAYQQPTPDSRSGQLPPPADDFRCSPRLPTGVELQCIPDFTILRHSKKVGAGVRRITHSLAGLGSESFGLRDQSKGGDDGGGGGSIEEEAGSCNGGSMREEGTGHWWNGSSGRRSDNGRSDGRGDHQAAELRGWGLLNSPILSRLGLQRENEASEEVVSPRSSSSPPLPPSLNPEQQKRQPALLEREGGRSSSGRDGDGSDPSGSRNSSEMRLGAALAVRATRQNELESLNARVGLLGHELSEALVQRDHQAAQISRLTAERDQLRRRLGAADGTVDRPPAHDAGNGIGNGDGDGHGGRNSLQGENQQHLFNRGLGGDDEDGQEHPLEVENQQLSQQVISQALEITELKNTCHKLNEDVQNAEEVVNQLKAELETCKSAGRVLEEEVQAAREHQSAARGVRDLVGELEKRLAESTEENRRLAQRLLLEGAQLQLMRGRDGHHYDAAAGSGVGGGGGGDQSLAGKFGVGWGEINEREREKEVQQLRAKLAELEKELDEMSKESMEFAVQRNQARKDVLQRDSLIKVLRASLRACQFKLRGEESSLHECDPEPPLQGIGPKGEGEEEEEEEKVANVKPRRDSPPPPPSAEEQRQRKKEVEELKVRVQELEQQVQISTRVIKETKASAETLAELVRELEGKLREAEEGEDFAEQKASELQSELNRTSDLLKDSALEVEDLKAQIDQLMADRDRNRAAVFHLGGSADSEDDVQQEQQQQQQQQGLEGEALSDLDALTYTDEDHPRGPSLGGEAGEWTQSARNNVQGHRAGGGVVSQAGLDPLTAPLLLQIRQLEEQVAVGARMVKVTKESADKLAGLVAELEEKLKEAEECEDEAELRAEELQAELDRMRDNLQETALEVEDLKGQVEELLAEREVLRKKVVGIDVTGTKGHVADEDGSLSRREVVDDELMSPQFLRPSDGCEEGTKQRIAQVSEGHADELMTDRELTKKQSAVSAADVTAVETAQAEESWDSLEGKVCELQAEVSRLTKELGNERLAKRMLEARAEDADDARRRVQQLTAERGVLKKRIVELEAKIEDLGSELDQTAMALGEERRANTAMVQRLREVAEKAGRRVKELLAENELLRESLAAEKAAAKKAARDQQDCSGQQKLVAQGIAGEGRGVVVLENLPSSAGLLPVQAADEAANTSQQRADPTFHVSPVTPPYAISVSAGASVKILSSGGTVGRCTEEEAALRERQSEAERSALAEGLRQAESNLALVNAKVDELLAEKAKLERTLALSEEETTEKEQALADASWVAERESERAETLQMAVRAAQEKADVDARALAEQFQKLQSASDEKQRLEMRMREQEVEANEKIHILETRLAEELQALTECRNQALAKEKELTEASAKATGEVEMLTQQTNELQLEINKLTEAKAEREAQIQVLEHQARRLEQEISLTGKNRTLALRKADELAEKLGEMEKEVDEVRKRAESDNQDMQTTIDSLQSELADARARDNELRLQNAELSGTISRLEEQLASSQEDLDCSRKNVGCLQEELSGAKERLRSEEEAARMRMDQLLSDIGSLESVRDSQGASLREAEVAIREKDVSIENLEGELQRLIEQLAAGQIEREAVAGKAFRESSALQAEMAALENKLKQVEGELAEEKAQRDKDVSLLMQRIKGLEKELGQVSDDRSHAELRVQELGQQLASEKEDLEEKILTIERLEGQVRRLVDQLAAAHIEREAFTSKLLRESLALQSEKASLENRLGQVEEELEEEKSRRDKDVSELEQRIEGLQRETRRIEGARLQAESSVQELGRQLACEKENLEEKSLTIGRLEGEIQRLVEQLAAAQIEREALTSKSLRESLALQLEKASLEGRLKGVEEDLARVRAQRDEEVNELTLRVEALKKEVSQTGELRVGAELRVRELEQQLDLERGEFQDTKELLATAEQQRDELSEKLADMLNRNSALTLVKDMVEKERKDLDEKLAALTKTVDAEREEKSTLSSRLRLCEEAVAERERVQAEMQQEMNKLLAEKLRLKEEVEVVEELQGRVEEQQRRIKALTESNGLMSDQVGKLRSALNDALSPTGGHVELRRKVSALEDELQKKIEAMALLEDRLQNGVGAPPSATSGKKSPISGWSAETTSLIAGLNLRIKRLESELAVKLALMKLAEADMREREDSLLKEIERLQALNEQLVSGKFPLGADDIHREILRLRNEVSECEQKEKEFHLCKNARGALEKEVQRLQETNKTMTMMAEEELKDLRDRYMNLSVRVVELDMEREELVQTVRQLKRKNCNDDSSGSDSMLWPCNGIAFTLPAPCAVDFSFGLCILSSSKLVLVAMATCFRVDGVQRSGKLNILSDLTPAAQPMSVTDNVTRVQLPSPLSKRYVTGRRWSVGGVDARFAVDVDERTGRQVWAEHRQQLRGDREDAITRGVRQLHVGKSDADKEAAVKVDDFEDVDEEDEDDEEAAVDIWHVGKTSMGGRGRSKKASASHVRRTKKTASGGSDGEGDLDVDGGRSFWSVEHMVALVRAKRDHDAHLEGMGHAFARMKPREWKRQDIQERLKKVGVGRSARTAGENGTT</sequence>
<feature type="region of interest" description="Disordered" evidence="2">
    <location>
        <begin position="375"/>
        <end position="433"/>
    </location>
</feature>
<evidence type="ECO:0000256" key="1">
    <source>
        <dbReference type="SAM" id="Coils"/>
    </source>
</evidence>
<feature type="compositionally biased region" description="Basic and acidic residues" evidence="2">
    <location>
        <begin position="336"/>
        <end position="349"/>
    </location>
</feature>
<feature type="region of interest" description="Disordered" evidence="2">
    <location>
        <begin position="1934"/>
        <end position="1955"/>
    </location>
</feature>
<feature type="compositionally biased region" description="Basic and acidic residues" evidence="2">
    <location>
        <begin position="1945"/>
        <end position="1955"/>
    </location>
</feature>
<feature type="compositionally biased region" description="Basic and acidic residues" evidence="2">
    <location>
        <begin position="793"/>
        <end position="803"/>
    </location>
</feature>
<name>A0A388KWB5_CHABU</name>
<feature type="coiled-coil region" evidence="1">
    <location>
        <begin position="1023"/>
        <end position="1099"/>
    </location>
</feature>
<gene>
    <name evidence="4" type="ORF">CBR_g18760</name>
</gene>
<reference evidence="4 5" key="1">
    <citation type="journal article" date="2018" name="Cell">
        <title>The Chara Genome: Secondary Complexity and Implications for Plant Terrestrialization.</title>
        <authorList>
            <person name="Nishiyama T."/>
            <person name="Sakayama H."/>
            <person name="Vries J.D."/>
            <person name="Buschmann H."/>
            <person name="Saint-Marcoux D."/>
            <person name="Ullrich K.K."/>
            <person name="Haas F.B."/>
            <person name="Vanderstraeten L."/>
            <person name="Becker D."/>
            <person name="Lang D."/>
            <person name="Vosolsobe S."/>
            <person name="Rombauts S."/>
            <person name="Wilhelmsson P.K.I."/>
            <person name="Janitza P."/>
            <person name="Kern R."/>
            <person name="Heyl A."/>
            <person name="Rumpler F."/>
            <person name="Villalobos L.I.A.C."/>
            <person name="Clay J.M."/>
            <person name="Skokan R."/>
            <person name="Toyoda A."/>
            <person name="Suzuki Y."/>
            <person name="Kagoshima H."/>
            <person name="Schijlen E."/>
            <person name="Tajeshwar N."/>
            <person name="Catarino B."/>
            <person name="Hetherington A.J."/>
            <person name="Saltykova A."/>
            <person name="Bonnot C."/>
            <person name="Breuninger H."/>
            <person name="Symeonidi A."/>
            <person name="Radhakrishnan G.V."/>
            <person name="Van Nieuwerburgh F."/>
            <person name="Deforce D."/>
            <person name="Chang C."/>
            <person name="Karol K.G."/>
            <person name="Hedrich R."/>
            <person name="Ulvskov P."/>
            <person name="Glockner G."/>
            <person name="Delwiche C.F."/>
            <person name="Petrasek J."/>
            <person name="Van de Peer Y."/>
            <person name="Friml J."/>
            <person name="Beilby M."/>
            <person name="Dolan L."/>
            <person name="Kohara Y."/>
            <person name="Sugano S."/>
            <person name="Fujiyama A."/>
            <person name="Delaux P.-M."/>
            <person name="Quint M."/>
            <person name="TheiBen G."/>
            <person name="Hagemann M."/>
            <person name="Harholt J."/>
            <person name="Dunand C."/>
            <person name="Zachgo S."/>
            <person name="Langdale J."/>
            <person name="Maumus F."/>
            <person name="Straeten D.V.D."/>
            <person name="Gould S.B."/>
            <person name="Rensing S.A."/>
        </authorList>
    </citation>
    <scope>NUCLEOTIDE SEQUENCE [LARGE SCALE GENOMIC DNA]</scope>
    <source>
        <strain evidence="4 5">S276</strain>
    </source>
</reference>
<feature type="compositionally biased region" description="Basic residues" evidence="2">
    <location>
        <begin position="2658"/>
        <end position="2673"/>
    </location>
</feature>
<feature type="compositionally biased region" description="Polar residues" evidence="2">
    <location>
        <begin position="975"/>
        <end position="984"/>
    </location>
</feature>
<proteinExistence type="predicted"/>
<feature type="region of interest" description="Disordered" evidence="2">
    <location>
        <begin position="494"/>
        <end position="527"/>
    </location>
</feature>
<feature type="compositionally biased region" description="Polar residues" evidence="2">
    <location>
        <begin position="227"/>
        <end position="236"/>
    </location>
</feature>
<feature type="coiled-coil region" evidence="1">
    <location>
        <begin position="2261"/>
        <end position="2288"/>
    </location>
</feature>